<name>A0A8G2EWH6_9PROT</name>
<evidence type="ECO:0000313" key="1">
    <source>
        <dbReference type="EMBL" id="SDF82700.1"/>
    </source>
</evidence>
<reference evidence="1 2" key="1">
    <citation type="submission" date="2016-10" db="EMBL/GenBank/DDBJ databases">
        <authorList>
            <person name="Varghese N."/>
            <person name="Submissions S."/>
        </authorList>
    </citation>
    <scope>NUCLEOTIDE SEQUENCE [LARGE SCALE GENOMIC DNA]</scope>
    <source>
        <strain evidence="1 2">DSM 18839</strain>
    </source>
</reference>
<keyword evidence="2" id="KW-1185">Reference proteome</keyword>
<protein>
    <submittedName>
        <fullName evidence="1">Uncharacterized protein</fullName>
    </submittedName>
</protein>
<dbReference type="EMBL" id="FNBW01000007">
    <property type="protein sequence ID" value="SDF82700.1"/>
    <property type="molecule type" value="Genomic_DNA"/>
</dbReference>
<organism evidence="1 2">
    <name type="scientific">Thalassobaculum litoreum DSM 18839</name>
    <dbReference type="NCBI Taxonomy" id="1123362"/>
    <lineage>
        <taxon>Bacteria</taxon>
        <taxon>Pseudomonadati</taxon>
        <taxon>Pseudomonadota</taxon>
        <taxon>Alphaproteobacteria</taxon>
        <taxon>Rhodospirillales</taxon>
        <taxon>Thalassobaculaceae</taxon>
        <taxon>Thalassobaculum</taxon>
    </lineage>
</organism>
<sequence>MSAVESLDRAELRQDAALATLLEIRAILGGAEAVEMPSRWKTQVCNNILWGLACHSDPIVARAARRTRRAFGFPANRLGRRLWFSVPVEIDASGRPHINSDDGE</sequence>
<dbReference type="AlphaFoldDB" id="A0A8G2EWH6"/>
<proteinExistence type="predicted"/>
<evidence type="ECO:0000313" key="2">
    <source>
        <dbReference type="Proteomes" id="UP000198615"/>
    </source>
</evidence>
<accession>A0A8G2EWH6</accession>
<gene>
    <name evidence="1" type="ORF">SAMN05660686_02431</name>
</gene>
<dbReference type="Proteomes" id="UP000198615">
    <property type="component" value="Unassembled WGS sequence"/>
</dbReference>
<comment type="caution">
    <text evidence="1">The sequence shown here is derived from an EMBL/GenBank/DDBJ whole genome shotgun (WGS) entry which is preliminary data.</text>
</comment>
<dbReference type="RefSeq" id="WP_093150594.1">
    <property type="nucleotide sequence ID" value="NZ_FNBW01000007.1"/>
</dbReference>